<keyword evidence="1" id="KW-0732">Signal</keyword>
<proteinExistence type="predicted"/>
<sequence length="67" mass="7830">MRSNISHNTIIIVFLFRVCCGCAFSEGMIQLHLEGWRFEQVLLNENLRFSKTLLNGYQRGIVIKKNE</sequence>
<feature type="chain" id="PRO_5014805206" evidence="1">
    <location>
        <begin position="26"/>
        <end position="67"/>
    </location>
</feature>
<feature type="signal peptide" evidence="1">
    <location>
        <begin position="1"/>
        <end position="25"/>
    </location>
</feature>
<organism evidence="2">
    <name type="scientific">Anopheles darlingi</name>
    <name type="common">Mosquito</name>
    <dbReference type="NCBI Taxonomy" id="43151"/>
    <lineage>
        <taxon>Eukaryota</taxon>
        <taxon>Metazoa</taxon>
        <taxon>Ecdysozoa</taxon>
        <taxon>Arthropoda</taxon>
        <taxon>Hexapoda</taxon>
        <taxon>Insecta</taxon>
        <taxon>Pterygota</taxon>
        <taxon>Neoptera</taxon>
        <taxon>Endopterygota</taxon>
        <taxon>Diptera</taxon>
        <taxon>Nematocera</taxon>
        <taxon>Culicoidea</taxon>
        <taxon>Culicidae</taxon>
        <taxon>Anophelinae</taxon>
        <taxon>Anopheles</taxon>
    </lineage>
</organism>
<reference evidence="2" key="1">
    <citation type="submission" date="2018-01" db="EMBL/GenBank/DDBJ databases">
        <title>An insight into the sialome of Amazonian anophelines.</title>
        <authorList>
            <person name="Ribeiro J.M."/>
            <person name="Scarpassa V."/>
            <person name="Calvo E."/>
        </authorList>
    </citation>
    <scope>NUCLEOTIDE SEQUENCE</scope>
</reference>
<protein>
    <submittedName>
        <fullName evidence="2">Putative secreted protein</fullName>
    </submittedName>
</protein>
<name>A0A2M4DR87_ANODA</name>
<dbReference type="AlphaFoldDB" id="A0A2M4DR87"/>
<evidence type="ECO:0000313" key="2">
    <source>
        <dbReference type="EMBL" id="MBW80067.1"/>
    </source>
</evidence>
<evidence type="ECO:0000256" key="1">
    <source>
        <dbReference type="SAM" id="SignalP"/>
    </source>
</evidence>
<accession>A0A2M4DR87</accession>
<dbReference type="EMBL" id="GGFL01015889">
    <property type="protein sequence ID" value="MBW80067.1"/>
    <property type="molecule type" value="Transcribed_RNA"/>
</dbReference>